<accession>A0A956M097</accession>
<dbReference type="Pfam" id="PF10442">
    <property type="entry name" value="FIST_C"/>
    <property type="match status" value="1"/>
</dbReference>
<dbReference type="Proteomes" id="UP000697710">
    <property type="component" value="Unassembled WGS sequence"/>
</dbReference>
<dbReference type="InterPro" id="IPR019494">
    <property type="entry name" value="FIST_C"/>
</dbReference>
<dbReference type="PANTHER" id="PTHR40252:SF2">
    <property type="entry name" value="BLR0328 PROTEIN"/>
    <property type="match status" value="1"/>
</dbReference>
<organism evidence="3 4">
    <name type="scientific">Eiseniibacteriota bacterium</name>
    <dbReference type="NCBI Taxonomy" id="2212470"/>
    <lineage>
        <taxon>Bacteria</taxon>
        <taxon>Candidatus Eiseniibacteriota</taxon>
    </lineage>
</organism>
<dbReference type="PANTHER" id="PTHR40252">
    <property type="entry name" value="BLR0328 PROTEIN"/>
    <property type="match status" value="1"/>
</dbReference>
<proteinExistence type="predicted"/>
<dbReference type="InterPro" id="IPR013702">
    <property type="entry name" value="FIST_domain_N"/>
</dbReference>
<name>A0A956M097_UNCEI</name>
<feature type="domain" description="FIST C-domain" evidence="2">
    <location>
        <begin position="206"/>
        <end position="336"/>
    </location>
</feature>
<sequence>EPGQASLVVLFASTDYDLDELGRAIGASFEGVPTVACTTAGEIGPHGYTPEGLTGFALPRDEFTVEVACIDDLQQFEYQNGGAIATKLRSRLENRAPGARGDNTFAFMIVDGLSRMEEPLTAAVHLSLGDIQLFGGSAGDGGTFERTHVYWNGEFRTDRALLTLIRTSRPFLVFRTQHFVASDKRMVVTESDPAQRVVYAIDGEPATKAYARHLGIPVEELDAEIFACHPVVVKMGGEYFVRSIMRHRPDGAIEFACAIDQGVVLRLAEGVDLVKNLEQTLGSVRQKLGPPELIVGCDCFFRFVEAQTRDIQGEVGRIMRDHNVVGFVTYGEQFNAAHVNQTLTGVAIGARRAA</sequence>
<feature type="non-terminal residue" evidence="3">
    <location>
        <position position="1"/>
    </location>
</feature>
<dbReference type="AlphaFoldDB" id="A0A956M097"/>
<reference evidence="3" key="1">
    <citation type="submission" date="2020-04" db="EMBL/GenBank/DDBJ databases">
        <authorList>
            <person name="Zhang T."/>
        </authorList>
    </citation>
    <scope>NUCLEOTIDE SEQUENCE</scope>
    <source>
        <strain evidence="3">HKST-UBA01</strain>
    </source>
</reference>
<feature type="domain" description="FIST" evidence="1">
    <location>
        <begin position="4"/>
        <end position="205"/>
    </location>
</feature>
<dbReference type="SMART" id="SM01204">
    <property type="entry name" value="FIST_C"/>
    <property type="match status" value="1"/>
</dbReference>
<evidence type="ECO:0000313" key="4">
    <source>
        <dbReference type="Proteomes" id="UP000697710"/>
    </source>
</evidence>
<evidence type="ECO:0000259" key="1">
    <source>
        <dbReference type="SMART" id="SM00897"/>
    </source>
</evidence>
<gene>
    <name evidence="3" type="ORF">KC729_12015</name>
</gene>
<dbReference type="SMART" id="SM00897">
    <property type="entry name" value="FIST"/>
    <property type="match status" value="1"/>
</dbReference>
<dbReference type="EMBL" id="JAGQHR010000373">
    <property type="protein sequence ID" value="MCA9728403.1"/>
    <property type="molecule type" value="Genomic_DNA"/>
</dbReference>
<protein>
    <submittedName>
        <fullName evidence="3">FIST C-terminal domain-containing protein</fullName>
    </submittedName>
</protein>
<reference evidence="3" key="2">
    <citation type="journal article" date="2021" name="Microbiome">
        <title>Successional dynamics and alternative stable states in a saline activated sludge microbial community over 9 years.</title>
        <authorList>
            <person name="Wang Y."/>
            <person name="Ye J."/>
            <person name="Ju F."/>
            <person name="Liu L."/>
            <person name="Boyd J.A."/>
            <person name="Deng Y."/>
            <person name="Parks D.H."/>
            <person name="Jiang X."/>
            <person name="Yin X."/>
            <person name="Woodcroft B.J."/>
            <person name="Tyson G.W."/>
            <person name="Hugenholtz P."/>
            <person name="Polz M.F."/>
            <person name="Zhang T."/>
        </authorList>
    </citation>
    <scope>NUCLEOTIDE SEQUENCE</scope>
    <source>
        <strain evidence="3">HKST-UBA01</strain>
    </source>
</reference>
<evidence type="ECO:0000313" key="3">
    <source>
        <dbReference type="EMBL" id="MCA9728403.1"/>
    </source>
</evidence>
<comment type="caution">
    <text evidence="3">The sequence shown here is derived from an EMBL/GenBank/DDBJ whole genome shotgun (WGS) entry which is preliminary data.</text>
</comment>
<evidence type="ECO:0000259" key="2">
    <source>
        <dbReference type="SMART" id="SM01204"/>
    </source>
</evidence>
<dbReference type="Pfam" id="PF08495">
    <property type="entry name" value="FIST"/>
    <property type="match status" value="1"/>
</dbReference>